<dbReference type="Proteomes" id="UP000240912">
    <property type="component" value="Unassembled WGS sequence"/>
</dbReference>
<organism evidence="3 4">
    <name type="scientific">Pedobacter yulinensis</name>
    <dbReference type="NCBI Taxonomy" id="2126353"/>
    <lineage>
        <taxon>Bacteria</taxon>
        <taxon>Pseudomonadati</taxon>
        <taxon>Bacteroidota</taxon>
        <taxon>Sphingobacteriia</taxon>
        <taxon>Sphingobacteriales</taxon>
        <taxon>Sphingobacteriaceae</taxon>
        <taxon>Pedobacter</taxon>
    </lineage>
</organism>
<name>A0A2T3HHT3_9SPHI</name>
<evidence type="ECO:0000256" key="1">
    <source>
        <dbReference type="SAM" id="Phobius"/>
    </source>
</evidence>
<keyword evidence="1" id="KW-0472">Membrane</keyword>
<proteinExistence type="predicted"/>
<dbReference type="PANTHER" id="PTHR30273">
    <property type="entry name" value="PERIPLASMIC SIGNAL SENSOR AND SIGMA FACTOR ACTIVATOR FECR-RELATED"/>
    <property type="match status" value="1"/>
</dbReference>
<dbReference type="AlphaFoldDB" id="A0A2T3HHT3"/>
<dbReference type="Gene3D" id="2.60.120.1440">
    <property type="match status" value="1"/>
</dbReference>
<feature type="transmembrane region" description="Helical" evidence="1">
    <location>
        <begin position="87"/>
        <end position="107"/>
    </location>
</feature>
<feature type="domain" description="FecR protein" evidence="2">
    <location>
        <begin position="121"/>
        <end position="213"/>
    </location>
</feature>
<keyword evidence="1" id="KW-1133">Transmembrane helix</keyword>
<dbReference type="GO" id="GO:0016989">
    <property type="term" value="F:sigma factor antagonist activity"/>
    <property type="evidence" value="ECO:0007669"/>
    <property type="project" value="TreeGrafter"/>
</dbReference>
<accession>A0A2T3HHT3</accession>
<dbReference type="InterPro" id="IPR012373">
    <property type="entry name" value="Ferrdict_sens_TM"/>
</dbReference>
<dbReference type="OrthoDB" id="649099at2"/>
<evidence type="ECO:0000313" key="3">
    <source>
        <dbReference type="EMBL" id="PST81997.1"/>
    </source>
</evidence>
<dbReference type="Pfam" id="PF04773">
    <property type="entry name" value="FecR"/>
    <property type="match status" value="1"/>
</dbReference>
<evidence type="ECO:0000313" key="4">
    <source>
        <dbReference type="Proteomes" id="UP000240912"/>
    </source>
</evidence>
<keyword evidence="4" id="KW-1185">Reference proteome</keyword>
<reference evidence="3 4" key="1">
    <citation type="submission" date="2018-03" db="EMBL/GenBank/DDBJ databases">
        <authorList>
            <person name="Keele B.F."/>
        </authorList>
    </citation>
    <scope>NUCLEOTIDE SEQUENCE [LARGE SCALE GENOMIC DNA]</scope>
    <source>
        <strain evidence="3 4">YL28-9</strain>
    </source>
</reference>
<dbReference type="InterPro" id="IPR006860">
    <property type="entry name" value="FecR"/>
</dbReference>
<protein>
    <recommendedName>
        <fullName evidence="2">FecR protein domain-containing protein</fullName>
    </recommendedName>
</protein>
<dbReference type="EMBL" id="PYLS01000007">
    <property type="protein sequence ID" value="PST81997.1"/>
    <property type="molecule type" value="Genomic_DNA"/>
</dbReference>
<sequence length="328" mass="36609">MEQKEPDYLLITKFIDGETDPGETAKVLSWIAESAENKLLYFKIKQVAGQLKKEAIMPPSEETWLQIRKKKEQPPVGARTAGKGRRYFGYAAVICLLACCAVLFSRLNRHKLITVQVERNGRAKRIVLPDRSEVWLQPGGKLDYLAGFPENERNISLTGDAFFKVTTLLDRDGQKRPFSVHTRDLEVSVLGTSFHVSDAGAGKAVIVNTGLVRVSHAGSAVRLRAGEAVRLRNKSLEKLQINPALFEGLLTGHYRFDQTGINEVISLLELVLQHPVKLLQAEKFNNVKLNGRITAPDDSTFCKILGVMLEAEIIQGNRQITIKPNRPM</sequence>
<comment type="caution">
    <text evidence="3">The sequence shown here is derived from an EMBL/GenBank/DDBJ whole genome shotgun (WGS) entry which is preliminary data.</text>
</comment>
<dbReference type="RefSeq" id="WP_107217101.1">
    <property type="nucleotide sequence ID" value="NZ_KZ686271.1"/>
</dbReference>
<evidence type="ECO:0000259" key="2">
    <source>
        <dbReference type="Pfam" id="PF04773"/>
    </source>
</evidence>
<dbReference type="PIRSF" id="PIRSF018266">
    <property type="entry name" value="FecR"/>
    <property type="match status" value="1"/>
</dbReference>
<keyword evidence="1" id="KW-0812">Transmembrane</keyword>
<gene>
    <name evidence="3" type="ORF">C7T94_17580</name>
</gene>
<dbReference type="PANTHER" id="PTHR30273:SF2">
    <property type="entry name" value="PROTEIN FECR"/>
    <property type="match status" value="1"/>
</dbReference>